<proteinExistence type="predicted"/>
<comment type="caution">
    <text evidence="4">The sequence shown here is derived from an EMBL/GenBank/DDBJ whole genome shotgun (WGS) entry which is preliminary data.</text>
</comment>
<keyword evidence="3" id="KW-0732">Signal</keyword>
<dbReference type="EMBL" id="LSZF01000025">
    <property type="protein sequence ID" value="OWM34729.1"/>
    <property type="molecule type" value="Genomic_DNA"/>
</dbReference>
<gene>
    <name evidence="4" type="ORF">AY602_05295</name>
</gene>
<feature type="chain" id="PRO_5032362835" evidence="3">
    <location>
        <begin position="30"/>
        <end position="269"/>
    </location>
</feature>
<dbReference type="AlphaFoldDB" id="A0A854NIG8"/>
<dbReference type="RefSeq" id="WP_010935677.1">
    <property type="nucleotide sequence ID" value="NZ_JADQVQ010000008.1"/>
</dbReference>
<organism evidence="4 5">
    <name type="scientific">Corynebacterium diphtheriae bv. mitis</name>
    <dbReference type="NCBI Taxonomy" id="1806053"/>
    <lineage>
        <taxon>Bacteria</taxon>
        <taxon>Bacillati</taxon>
        <taxon>Actinomycetota</taxon>
        <taxon>Actinomycetes</taxon>
        <taxon>Mycobacteriales</taxon>
        <taxon>Corynebacteriaceae</taxon>
        <taxon>Corynebacterium</taxon>
    </lineage>
</organism>
<dbReference type="Proteomes" id="UP000197692">
    <property type="component" value="Unassembled WGS sequence"/>
</dbReference>
<dbReference type="GO" id="GO:0005975">
    <property type="term" value="P:carbohydrate metabolic process"/>
    <property type="evidence" value="ECO:0007669"/>
    <property type="project" value="UniProtKB-ARBA"/>
</dbReference>
<sequence length="269" mass="28398">MKKTHLFRIPAATTAAVALLLASGPIASADSRTITGATDGLNISDIRCDTGSLTLIKRPPAAFEGVDKADLPAGTIDGATFTLRRIEGIDLTKQAGWDAAKALTIQEARSRLSDEVWKAVSGRDGRAVVTGLPMGVYLVSETPPAKRPAEYRRTLDFLITVPAGMRTADGNVASWSCDVQVFTKDTDDLPPTVPVFPPVESSVTLTPSSPVPGTPKTPGKPDLPEKFRKEVTDRLGNTGANVLGIAALGIALAIAGFLVQRRKKNEENG</sequence>
<evidence type="ECO:0000256" key="2">
    <source>
        <dbReference type="SAM" id="Phobius"/>
    </source>
</evidence>
<reference evidence="5" key="1">
    <citation type="submission" date="2016-02" db="EMBL/GenBank/DDBJ databases">
        <title>Genomic analyses of a collection of pathogenic Corynebacterium diphtheriae.</title>
        <authorList>
            <person name="Sangal V."/>
            <person name="Titov L."/>
        </authorList>
    </citation>
    <scope>NUCLEOTIDE SEQUENCE [LARGE SCALE GENOMIC DNA]</scope>
    <source>
        <strain evidence="5">1438</strain>
    </source>
</reference>
<evidence type="ECO:0000313" key="4">
    <source>
        <dbReference type="EMBL" id="OWM34729.1"/>
    </source>
</evidence>
<keyword evidence="2" id="KW-1133">Transmembrane helix</keyword>
<name>A0A854NIG8_CORDP</name>
<dbReference type="Gene3D" id="2.60.40.10">
    <property type="entry name" value="Immunoglobulins"/>
    <property type="match status" value="1"/>
</dbReference>
<dbReference type="NCBIfam" id="TIGR01167">
    <property type="entry name" value="LPXTG_anchor"/>
    <property type="match status" value="1"/>
</dbReference>
<evidence type="ECO:0000313" key="5">
    <source>
        <dbReference type="Proteomes" id="UP000197692"/>
    </source>
</evidence>
<feature type="transmembrane region" description="Helical" evidence="2">
    <location>
        <begin position="239"/>
        <end position="259"/>
    </location>
</feature>
<protein>
    <submittedName>
        <fullName evidence="4">Cell surface protein</fullName>
    </submittedName>
</protein>
<dbReference type="InterPro" id="IPR013783">
    <property type="entry name" value="Ig-like_fold"/>
</dbReference>
<keyword evidence="2" id="KW-0812">Transmembrane</keyword>
<evidence type="ECO:0000256" key="3">
    <source>
        <dbReference type="SAM" id="SignalP"/>
    </source>
</evidence>
<feature type="signal peptide" evidence="3">
    <location>
        <begin position="1"/>
        <end position="29"/>
    </location>
</feature>
<evidence type="ECO:0000256" key="1">
    <source>
        <dbReference type="SAM" id="MobiDB-lite"/>
    </source>
</evidence>
<feature type="region of interest" description="Disordered" evidence="1">
    <location>
        <begin position="197"/>
        <end position="225"/>
    </location>
</feature>
<keyword evidence="2" id="KW-0472">Membrane</keyword>
<accession>A0A854NIG8</accession>
<feature type="compositionally biased region" description="Low complexity" evidence="1">
    <location>
        <begin position="198"/>
        <end position="208"/>
    </location>
</feature>